<evidence type="ECO:0000313" key="2">
    <source>
        <dbReference type="Proteomes" id="UP001151081"/>
    </source>
</evidence>
<dbReference type="Pfam" id="PF07642">
    <property type="entry name" value="BBP2"/>
    <property type="match status" value="1"/>
</dbReference>
<accession>A0A9X3X303</accession>
<dbReference type="Gene3D" id="2.40.160.10">
    <property type="entry name" value="Porin"/>
    <property type="match status" value="1"/>
</dbReference>
<sequence length="394" mass="42890">MQIVGMTRHGSALLAATALLGSVHEARADEAQPPATFQLGGYAEGFYQWNFGRPSNGITHYRGFDNRHNTFTLSNVALSASWDMERIVGLVALQVGHTPSTYYLAEPALAGASGTNATSAELWKYVQQAYAGYRFDIGRGLLVQAGLFLSPIGPEGMAVRDNWNFSRSNLFFGLPFYHTGARVTYPLSDAWALTLACYNGWNSVVDNNEEKSLGAQVTYTRPDKLALSLLYFTGVERPRGAPEGRAWRHLVDAHATVHPTDRLSFIAHLNGGTEPNRFGTSAWIAGALYARVRVSDKLYLAARGDAFHERVPSNGNGEGAAAAIFWPVSWVASGTATADFRPHERASFRLEYRHDHAAGNMYFGGAVPGNGVDAPFVPNRPAQDTVTLGATTWF</sequence>
<dbReference type="Proteomes" id="UP001151081">
    <property type="component" value="Unassembled WGS sequence"/>
</dbReference>
<organism evidence="1 2">
    <name type="scientific">Polyangium jinanense</name>
    <dbReference type="NCBI Taxonomy" id="2829994"/>
    <lineage>
        <taxon>Bacteria</taxon>
        <taxon>Pseudomonadati</taxon>
        <taxon>Myxococcota</taxon>
        <taxon>Polyangia</taxon>
        <taxon>Polyangiales</taxon>
        <taxon>Polyangiaceae</taxon>
        <taxon>Polyangium</taxon>
    </lineage>
</organism>
<protein>
    <submittedName>
        <fullName evidence="1">Porin</fullName>
    </submittedName>
</protein>
<dbReference type="EMBL" id="JAGTJJ010000013">
    <property type="protein sequence ID" value="MDC3983292.1"/>
    <property type="molecule type" value="Genomic_DNA"/>
</dbReference>
<dbReference type="InterPro" id="IPR023614">
    <property type="entry name" value="Porin_dom_sf"/>
</dbReference>
<name>A0A9X3X303_9BACT</name>
<reference evidence="1 2" key="1">
    <citation type="submission" date="2021-04" db="EMBL/GenBank/DDBJ databases">
        <title>Genome analysis of Polyangium sp.</title>
        <authorList>
            <person name="Li Y."/>
            <person name="Wang J."/>
        </authorList>
    </citation>
    <scope>NUCLEOTIDE SEQUENCE [LARGE SCALE GENOMIC DNA]</scope>
    <source>
        <strain evidence="1 2">SDU14</strain>
    </source>
</reference>
<dbReference type="AlphaFoldDB" id="A0A9X3X303"/>
<evidence type="ECO:0000313" key="1">
    <source>
        <dbReference type="EMBL" id="MDC3983292.1"/>
    </source>
</evidence>
<proteinExistence type="predicted"/>
<gene>
    <name evidence="1" type="ORF">KEG57_22460</name>
</gene>
<keyword evidence="2" id="KW-1185">Reference proteome</keyword>
<dbReference type="SUPFAM" id="SSF56935">
    <property type="entry name" value="Porins"/>
    <property type="match status" value="1"/>
</dbReference>
<comment type="caution">
    <text evidence="1">The sequence shown here is derived from an EMBL/GenBank/DDBJ whole genome shotgun (WGS) entry which is preliminary data.</text>
</comment>
<dbReference type="InterPro" id="IPR011486">
    <property type="entry name" value="BBP2"/>
</dbReference>
<dbReference type="RefSeq" id="WP_272423595.1">
    <property type="nucleotide sequence ID" value="NZ_JAGTJK010000021.1"/>
</dbReference>